<sequence>MAKLKKERSVKVKAKVKPVVKTKASTKTKKTKKEKAIPIRVVADTRPIITCPEMEDKPQPFKFKGQCPITTCQYCTRETPTGCMALDRKEAADRSISNKEIQYYKRGLFPELMEMDQKQLDNTIRRAQTRARTAICLTMFIAGIDDSDCDRSFQYVEGRSRAVDQVHNYLVQTFNDYRPWMLAYLDDEKRFAEMVGKITNSEFNLGAALRLTPRKYQTFCQALQNLKQSGDSNE</sequence>
<accession>A0AAE7XHZ4</accession>
<evidence type="ECO:0000313" key="2">
    <source>
        <dbReference type="Proteomes" id="UP000827787"/>
    </source>
</evidence>
<organism evidence="1 2">
    <name type="scientific">Erwinia phage pEa_SNUABM_3</name>
    <dbReference type="NCBI Taxonomy" id="2869552"/>
    <lineage>
        <taxon>Viruses</taxon>
        <taxon>Duplodnaviria</taxon>
        <taxon>Heunggongvirae</taxon>
        <taxon>Uroviricota</taxon>
        <taxon>Caudoviricetes</taxon>
        <taxon>Alexandravirus</taxon>
        <taxon>Alexandravirus SNUABM3</taxon>
    </lineage>
</organism>
<gene>
    <name evidence="1" type="ORF">pEaSNUABM3_00225</name>
</gene>
<protein>
    <submittedName>
        <fullName evidence="1">Uncharacterized protein</fullName>
    </submittedName>
</protein>
<reference evidence="1 2" key="1">
    <citation type="submission" date="2021-06" db="EMBL/GenBank/DDBJ databases">
        <title>Complete genome sequence of Erwinia phage pEa_SNUABM_03.</title>
        <authorList>
            <person name="Kim S.G."/>
            <person name="Park S.C."/>
        </authorList>
    </citation>
    <scope>NUCLEOTIDE SEQUENCE [LARGE SCALE GENOMIC DNA]</scope>
</reference>
<dbReference type="EMBL" id="MZ443770">
    <property type="protein sequence ID" value="QZE56422.1"/>
    <property type="molecule type" value="Genomic_DNA"/>
</dbReference>
<evidence type="ECO:0000313" key="1">
    <source>
        <dbReference type="EMBL" id="QZE56422.1"/>
    </source>
</evidence>
<keyword evidence="2" id="KW-1185">Reference proteome</keyword>
<dbReference type="Proteomes" id="UP000827787">
    <property type="component" value="Segment"/>
</dbReference>
<proteinExistence type="predicted"/>
<name>A0AAE7XHZ4_9CAUD</name>